<dbReference type="Proteomes" id="UP000309340">
    <property type="component" value="Unassembled WGS sequence"/>
</dbReference>
<evidence type="ECO:0000256" key="1">
    <source>
        <dbReference type="ARBA" id="ARBA00022737"/>
    </source>
</evidence>
<dbReference type="GO" id="GO:0085020">
    <property type="term" value="P:protein K6-linked ubiquitination"/>
    <property type="evidence" value="ECO:0007669"/>
    <property type="project" value="TreeGrafter"/>
</dbReference>
<evidence type="ECO:0000313" key="6">
    <source>
        <dbReference type="EMBL" id="TKA71192.1"/>
    </source>
</evidence>
<dbReference type="Gene3D" id="1.25.40.20">
    <property type="entry name" value="Ankyrin repeat-containing domain"/>
    <property type="match status" value="1"/>
</dbReference>
<keyword evidence="1" id="KW-0677">Repeat</keyword>
<organism evidence="6 7">
    <name type="scientific">Friedmanniomyces simplex</name>
    <dbReference type="NCBI Taxonomy" id="329884"/>
    <lineage>
        <taxon>Eukaryota</taxon>
        <taxon>Fungi</taxon>
        <taxon>Dikarya</taxon>
        <taxon>Ascomycota</taxon>
        <taxon>Pezizomycotina</taxon>
        <taxon>Dothideomycetes</taxon>
        <taxon>Dothideomycetidae</taxon>
        <taxon>Mycosphaerellales</taxon>
        <taxon>Teratosphaeriaceae</taxon>
        <taxon>Friedmanniomyces</taxon>
    </lineage>
</organism>
<protein>
    <submittedName>
        <fullName evidence="6">Uncharacterized protein</fullName>
    </submittedName>
</protein>
<keyword evidence="4" id="KW-0175">Coiled coil</keyword>
<dbReference type="EMBL" id="NAJQ01000362">
    <property type="protein sequence ID" value="TKA71192.1"/>
    <property type="molecule type" value="Genomic_DNA"/>
</dbReference>
<dbReference type="PROSITE" id="PS50088">
    <property type="entry name" value="ANK_REPEAT"/>
    <property type="match status" value="2"/>
</dbReference>
<feature type="region of interest" description="Disordered" evidence="5">
    <location>
        <begin position="1"/>
        <end position="40"/>
    </location>
</feature>
<evidence type="ECO:0000256" key="3">
    <source>
        <dbReference type="PROSITE-ProRule" id="PRU00023"/>
    </source>
</evidence>
<dbReference type="STRING" id="329884.A0A4U0X471"/>
<gene>
    <name evidence="6" type="ORF">B0A55_11985</name>
</gene>
<keyword evidence="7" id="KW-1185">Reference proteome</keyword>
<evidence type="ECO:0000256" key="5">
    <source>
        <dbReference type="SAM" id="MobiDB-lite"/>
    </source>
</evidence>
<feature type="compositionally biased region" description="Polar residues" evidence="5">
    <location>
        <begin position="25"/>
        <end position="38"/>
    </location>
</feature>
<dbReference type="InterPro" id="IPR036770">
    <property type="entry name" value="Ankyrin_rpt-contain_sf"/>
</dbReference>
<accession>A0A4U0X471</accession>
<dbReference type="InterPro" id="IPR002110">
    <property type="entry name" value="Ankyrin_rpt"/>
</dbReference>
<dbReference type="Pfam" id="PF12796">
    <property type="entry name" value="Ank_2"/>
    <property type="match status" value="1"/>
</dbReference>
<dbReference type="PANTHER" id="PTHR24171">
    <property type="entry name" value="ANKYRIN REPEAT DOMAIN-CONTAINING PROTEIN 39-RELATED"/>
    <property type="match status" value="1"/>
</dbReference>
<dbReference type="OrthoDB" id="427518at2759"/>
<comment type="caution">
    <text evidence="6">The sequence shown here is derived from an EMBL/GenBank/DDBJ whole genome shotgun (WGS) entry which is preliminary data.</text>
</comment>
<name>A0A4U0X471_9PEZI</name>
<dbReference type="PANTHER" id="PTHR24171:SF8">
    <property type="entry name" value="BRCA1-ASSOCIATED RING DOMAIN PROTEIN 1"/>
    <property type="match status" value="1"/>
</dbReference>
<proteinExistence type="predicted"/>
<keyword evidence="2 3" id="KW-0040">ANK repeat</keyword>
<dbReference type="SMART" id="SM00248">
    <property type="entry name" value="ANK"/>
    <property type="match status" value="3"/>
</dbReference>
<feature type="repeat" description="ANK" evidence="3">
    <location>
        <begin position="46"/>
        <end position="74"/>
    </location>
</feature>
<evidence type="ECO:0000256" key="4">
    <source>
        <dbReference type="SAM" id="Coils"/>
    </source>
</evidence>
<dbReference type="AlphaFoldDB" id="A0A4U0X471"/>
<feature type="coiled-coil region" evidence="4">
    <location>
        <begin position="186"/>
        <end position="217"/>
    </location>
</feature>
<feature type="repeat" description="ANK" evidence="3">
    <location>
        <begin position="75"/>
        <end position="107"/>
    </location>
</feature>
<sequence>MPLVYGEGKESARKRLMEAIRRDTSGNGDESPSPTISGSGELLAAPMRTAASSGDVQTVRRMLEAGVDVNTVAEDGGTALQIAAFRGQEAVVDLLLQWKADPNLSTPLMSAVSTGVSPKIAAKLIQAGAVATPEALWRAAARGDTAAAKTLLEAGVDVNAVVEDGGAAPSSWAALDRASDNLSSKTSEDEQRVERLLDELHEVRRQLVRNRKVQEQNNKKTAEKWDCIVREMEASDAPAPFEDIAVTDFGLQLEGVQSPLDFSGFLGSSGTGPEAVEST</sequence>
<reference evidence="6 7" key="1">
    <citation type="submission" date="2017-03" db="EMBL/GenBank/DDBJ databases">
        <title>Genomes of endolithic fungi from Antarctica.</title>
        <authorList>
            <person name="Coleine C."/>
            <person name="Masonjones S."/>
            <person name="Stajich J.E."/>
        </authorList>
    </citation>
    <scope>NUCLEOTIDE SEQUENCE [LARGE SCALE GENOMIC DNA]</scope>
    <source>
        <strain evidence="6 7">CCFEE 5184</strain>
    </source>
</reference>
<evidence type="ECO:0000256" key="2">
    <source>
        <dbReference type="ARBA" id="ARBA00023043"/>
    </source>
</evidence>
<feature type="compositionally biased region" description="Basic and acidic residues" evidence="5">
    <location>
        <begin position="7"/>
        <end position="24"/>
    </location>
</feature>
<dbReference type="GO" id="GO:0004842">
    <property type="term" value="F:ubiquitin-protein transferase activity"/>
    <property type="evidence" value="ECO:0007669"/>
    <property type="project" value="TreeGrafter"/>
</dbReference>
<dbReference type="SUPFAM" id="SSF48403">
    <property type="entry name" value="Ankyrin repeat"/>
    <property type="match status" value="1"/>
</dbReference>
<evidence type="ECO:0000313" key="7">
    <source>
        <dbReference type="Proteomes" id="UP000309340"/>
    </source>
</evidence>
<dbReference type="PROSITE" id="PS50297">
    <property type="entry name" value="ANK_REP_REGION"/>
    <property type="match status" value="1"/>
</dbReference>